<proteinExistence type="predicted"/>
<dbReference type="Proteomes" id="UP000299102">
    <property type="component" value="Unassembled WGS sequence"/>
</dbReference>
<reference evidence="1 2" key="1">
    <citation type="journal article" date="2019" name="Commun. Biol.">
        <title>The bagworm genome reveals a unique fibroin gene that provides high tensile strength.</title>
        <authorList>
            <person name="Kono N."/>
            <person name="Nakamura H."/>
            <person name="Ohtoshi R."/>
            <person name="Tomita M."/>
            <person name="Numata K."/>
            <person name="Arakawa K."/>
        </authorList>
    </citation>
    <scope>NUCLEOTIDE SEQUENCE [LARGE SCALE GENOMIC DNA]</scope>
</reference>
<accession>A0A4C1VX29</accession>
<evidence type="ECO:0000313" key="2">
    <source>
        <dbReference type="Proteomes" id="UP000299102"/>
    </source>
</evidence>
<protein>
    <submittedName>
        <fullName evidence="1">Uncharacterized protein</fullName>
    </submittedName>
</protein>
<keyword evidence="2" id="KW-1185">Reference proteome</keyword>
<name>A0A4C1VX29_EUMVA</name>
<gene>
    <name evidence="1" type="ORF">EVAR_30028_1</name>
</gene>
<evidence type="ECO:0000313" key="1">
    <source>
        <dbReference type="EMBL" id="GBP42395.1"/>
    </source>
</evidence>
<comment type="caution">
    <text evidence="1">The sequence shown here is derived from an EMBL/GenBank/DDBJ whole genome shotgun (WGS) entry which is preliminary data.</text>
</comment>
<dbReference type="EMBL" id="BGZK01000417">
    <property type="protein sequence ID" value="GBP42395.1"/>
    <property type="molecule type" value="Genomic_DNA"/>
</dbReference>
<dbReference type="AlphaFoldDB" id="A0A4C1VX29"/>
<sequence>MNDTVIVIEREWKQDQYRMRDEIDPDVDVIMWVILRPKLGGQLSSVKDTNIIISRCISIGYQNASAQMVHPWSVDSTGSSCLAIIGREITTSDLDSAHKSDDCAQH</sequence>
<organism evidence="1 2">
    <name type="scientific">Eumeta variegata</name>
    <name type="common">Bagworm moth</name>
    <name type="synonym">Eumeta japonica</name>
    <dbReference type="NCBI Taxonomy" id="151549"/>
    <lineage>
        <taxon>Eukaryota</taxon>
        <taxon>Metazoa</taxon>
        <taxon>Ecdysozoa</taxon>
        <taxon>Arthropoda</taxon>
        <taxon>Hexapoda</taxon>
        <taxon>Insecta</taxon>
        <taxon>Pterygota</taxon>
        <taxon>Neoptera</taxon>
        <taxon>Endopterygota</taxon>
        <taxon>Lepidoptera</taxon>
        <taxon>Glossata</taxon>
        <taxon>Ditrysia</taxon>
        <taxon>Tineoidea</taxon>
        <taxon>Psychidae</taxon>
        <taxon>Oiketicinae</taxon>
        <taxon>Eumeta</taxon>
    </lineage>
</organism>